<keyword evidence="3" id="KW-1185">Reference proteome</keyword>
<protein>
    <submittedName>
        <fullName evidence="2">Uncharacterized protein</fullName>
    </submittedName>
</protein>
<reference evidence="2 3" key="1">
    <citation type="submission" date="2021-04" db="EMBL/GenBank/DDBJ databases">
        <title>Whole-genome sequencing of Saccharopolyspora endophytica KCTC 19397.</title>
        <authorList>
            <person name="Ay H."/>
            <person name="Saygin H."/>
            <person name="Sahin N."/>
        </authorList>
    </citation>
    <scope>NUCLEOTIDE SEQUENCE [LARGE SCALE GENOMIC DNA]</scope>
    <source>
        <strain evidence="2 3">KCTC 19397</strain>
    </source>
</reference>
<organism evidence="2 3">
    <name type="scientific">Saccharopolyspora endophytica</name>
    <dbReference type="NCBI Taxonomy" id="543886"/>
    <lineage>
        <taxon>Bacteria</taxon>
        <taxon>Bacillati</taxon>
        <taxon>Actinomycetota</taxon>
        <taxon>Actinomycetes</taxon>
        <taxon>Pseudonocardiales</taxon>
        <taxon>Pseudonocardiaceae</taxon>
        <taxon>Saccharopolyspora</taxon>
    </lineage>
</organism>
<evidence type="ECO:0000256" key="1">
    <source>
        <dbReference type="SAM" id="MobiDB-lite"/>
    </source>
</evidence>
<dbReference type="EMBL" id="JAGPXE010000001">
    <property type="protein sequence ID" value="MBQ0923067.1"/>
    <property type="molecule type" value="Genomic_DNA"/>
</dbReference>
<comment type="caution">
    <text evidence="2">The sequence shown here is derived from an EMBL/GenBank/DDBJ whole genome shotgun (WGS) entry which is preliminary data.</text>
</comment>
<sequence>MTLNDPDATWQSVREAVNQWRAAIDYADMVDPSHWDHVDEYANELAAHAAQLLDWLDLGGRPPQQLTPPPPGGPDLSRSGST</sequence>
<evidence type="ECO:0000313" key="3">
    <source>
        <dbReference type="Proteomes" id="UP000674084"/>
    </source>
</evidence>
<dbReference type="Proteomes" id="UP000674084">
    <property type="component" value="Unassembled WGS sequence"/>
</dbReference>
<feature type="region of interest" description="Disordered" evidence="1">
    <location>
        <begin position="58"/>
        <end position="82"/>
    </location>
</feature>
<proteinExistence type="predicted"/>
<gene>
    <name evidence="2" type="ORF">KBO27_03875</name>
</gene>
<dbReference type="RefSeq" id="WP_210968533.1">
    <property type="nucleotide sequence ID" value="NZ_JAGPXE010000001.1"/>
</dbReference>
<evidence type="ECO:0000313" key="2">
    <source>
        <dbReference type="EMBL" id="MBQ0923067.1"/>
    </source>
</evidence>
<accession>A0ABS5D9U9</accession>
<name>A0ABS5D9U9_9PSEU</name>